<accession>A0A448BGR9</accession>
<evidence type="ECO:0000313" key="1">
    <source>
        <dbReference type="EMBL" id="VEE44510.1"/>
    </source>
</evidence>
<dbReference type="Proteomes" id="UP000278078">
    <property type="component" value="Chromosome"/>
</dbReference>
<protein>
    <submittedName>
        <fullName evidence="1">Uncharacterized protein</fullName>
    </submittedName>
</protein>
<dbReference type="AlphaFoldDB" id="A0A448BGR9"/>
<sequence>MIIFLSCLYGSELAPKTYNHLKEKEIPSFSRQKPSFFEVS</sequence>
<reference evidence="1 2" key="1">
    <citation type="submission" date="2018-12" db="EMBL/GenBank/DDBJ databases">
        <authorList>
            <consortium name="Pathogen Informatics"/>
        </authorList>
    </citation>
    <scope>NUCLEOTIDE SEQUENCE [LARGE SCALE GENOMIC DNA]</scope>
    <source>
        <strain evidence="1 2">NCTC10783</strain>
    </source>
</reference>
<name>A0A448BGR9_PSEFL</name>
<evidence type="ECO:0000313" key="2">
    <source>
        <dbReference type="Proteomes" id="UP000278078"/>
    </source>
</evidence>
<proteinExistence type="predicted"/>
<dbReference type="EMBL" id="LR134300">
    <property type="protein sequence ID" value="VEE44510.1"/>
    <property type="molecule type" value="Genomic_DNA"/>
</dbReference>
<organism evidence="1 2">
    <name type="scientific">Pseudomonas fluorescens</name>
    <dbReference type="NCBI Taxonomy" id="294"/>
    <lineage>
        <taxon>Bacteria</taxon>
        <taxon>Pseudomonadati</taxon>
        <taxon>Pseudomonadota</taxon>
        <taxon>Gammaproteobacteria</taxon>
        <taxon>Pseudomonadales</taxon>
        <taxon>Pseudomonadaceae</taxon>
        <taxon>Pseudomonas</taxon>
    </lineage>
</organism>
<gene>
    <name evidence="1" type="ORF">NCTC10783_00324</name>
</gene>